<dbReference type="Gene3D" id="1.25.10.10">
    <property type="entry name" value="Leucine-rich Repeat Variant"/>
    <property type="match status" value="1"/>
</dbReference>
<evidence type="ECO:0000313" key="4">
    <source>
        <dbReference type="Proteomes" id="UP000054516"/>
    </source>
</evidence>
<dbReference type="InterPro" id="IPR016024">
    <property type="entry name" value="ARM-type_fold"/>
</dbReference>
<evidence type="ECO:0000313" key="3">
    <source>
        <dbReference type="EMBL" id="GAW26474.1"/>
    </source>
</evidence>
<comment type="subcellular location">
    <subcellularLocation>
        <location evidence="1">Cytoplasm</location>
    </subcellularLocation>
</comment>
<reference evidence="3" key="1">
    <citation type="submission" date="2016-03" db="EMBL/GenBank/DDBJ databases">
        <title>Draft genome sequence of Rosellinia necatrix.</title>
        <authorList>
            <person name="Kanematsu S."/>
        </authorList>
    </citation>
    <scope>NUCLEOTIDE SEQUENCE [LARGE SCALE GENOMIC DNA]</scope>
    <source>
        <strain evidence="3">W97</strain>
    </source>
</reference>
<keyword evidence="4" id="KW-1185">Reference proteome</keyword>
<dbReference type="EMBL" id="DF977478">
    <property type="protein sequence ID" value="GAW26474.1"/>
    <property type="molecule type" value="Genomic_DNA"/>
</dbReference>
<dbReference type="PANTHER" id="PTHR45994">
    <property type="entry name" value="FI21225P1"/>
    <property type="match status" value="1"/>
</dbReference>
<dbReference type="Proteomes" id="UP000054516">
    <property type="component" value="Unassembled WGS sequence"/>
</dbReference>
<accession>A0A1S8A8N7</accession>
<proteinExistence type="predicted"/>
<name>A0A1S8A8N7_ROSNE</name>
<dbReference type="OrthoDB" id="5574718at2759"/>
<evidence type="ECO:0000256" key="1">
    <source>
        <dbReference type="ARBA" id="ARBA00004496"/>
    </source>
</evidence>
<dbReference type="GO" id="GO:0051879">
    <property type="term" value="F:Hsp90 protein binding"/>
    <property type="evidence" value="ECO:0007669"/>
    <property type="project" value="TreeGrafter"/>
</dbReference>
<organism evidence="3">
    <name type="scientific">Rosellinia necatrix</name>
    <name type="common">White root-rot fungus</name>
    <dbReference type="NCBI Taxonomy" id="77044"/>
    <lineage>
        <taxon>Eukaryota</taxon>
        <taxon>Fungi</taxon>
        <taxon>Dikarya</taxon>
        <taxon>Ascomycota</taxon>
        <taxon>Pezizomycotina</taxon>
        <taxon>Sordariomycetes</taxon>
        <taxon>Xylariomycetidae</taxon>
        <taxon>Xylariales</taxon>
        <taxon>Xylariaceae</taxon>
        <taxon>Rosellinia</taxon>
    </lineage>
</organism>
<dbReference type="InterPro" id="IPR011989">
    <property type="entry name" value="ARM-like"/>
</dbReference>
<evidence type="ECO:0000256" key="2">
    <source>
        <dbReference type="ARBA" id="ARBA00022490"/>
    </source>
</evidence>
<dbReference type="SUPFAM" id="SSF48371">
    <property type="entry name" value="ARM repeat"/>
    <property type="match status" value="1"/>
</dbReference>
<keyword evidence="2" id="KW-0963">Cytoplasm</keyword>
<sequence length="341" mass="36718">MNQLKAYANAAGRLAAPNPLNDNDHVADRCSRVFEAGVVPVLVTHSRHGSTASLSLIISILISLSVTTNLRGKLAQQGAVNLLIAAWSALPDTEAQTKRTAAQALARILISTNPSLVFGGTRARPQNAAIRPLISILPPDQAAETRDLLPSFEALMALTNLASTDDDTRETIVRVAFPEIEEQLLSSNHQISKAATELICNLVQSVECVALYAADTPEAAHRLHILLALADAEDEATRSAAGGALASLTAYEEVVRGIVKRKRGVEVLLGLCSEDSEDLRHRGVFILHNMASHDSEVGKLAREEMRARNGVEVLKTCAKKSRRAEVVEITIQVLKALLEKE</sequence>
<dbReference type="GO" id="GO:0005737">
    <property type="term" value="C:cytoplasm"/>
    <property type="evidence" value="ECO:0007669"/>
    <property type="project" value="UniProtKB-SubCell"/>
</dbReference>
<gene>
    <name evidence="3" type="ORF">SAMD00023353_3300310</name>
</gene>
<dbReference type="STRING" id="77044.A0A1S8A8N7"/>
<dbReference type="PANTHER" id="PTHR45994:SF1">
    <property type="entry name" value="FI21225P1"/>
    <property type="match status" value="1"/>
</dbReference>
<protein>
    <submittedName>
        <fullName evidence="3">Putative actin cytoskeleton organization protein</fullName>
    </submittedName>
</protein>
<dbReference type="AlphaFoldDB" id="A0A1S8A8N7"/>